<dbReference type="RefSeq" id="WP_181568872.1">
    <property type="nucleotide sequence ID" value="NZ_CP059322.2"/>
</dbReference>
<dbReference type="SUPFAM" id="SSF46689">
    <property type="entry name" value="Homeodomain-like"/>
    <property type="match status" value="2"/>
</dbReference>
<keyword evidence="3" id="KW-0804">Transcription</keyword>
<organism evidence="5 6">
    <name type="scientific">Micromonospora robiginosa</name>
    <dbReference type="NCBI Taxonomy" id="2749844"/>
    <lineage>
        <taxon>Bacteria</taxon>
        <taxon>Bacillati</taxon>
        <taxon>Actinomycetota</taxon>
        <taxon>Actinomycetes</taxon>
        <taxon>Micromonosporales</taxon>
        <taxon>Micromonosporaceae</taxon>
        <taxon>Micromonospora</taxon>
    </lineage>
</organism>
<dbReference type="Gene3D" id="1.10.10.60">
    <property type="entry name" value="Homeodomain-like"/>
    <property type="match status" value="1"/>
</dbReference>
<dbReference type="SMART" id="SM00342">
    <property type="entry name" value="HTH_ARAC"/>
    <property type="match status" value="1"/>
</dbReference>
<feature type="domain" description="HTH araC/xylS-type" evidence="4">
    <location>
        <begin position="220"/>
        <end position="322"/>
    </location>
</feature>
<sequence length="322" mass="35543">MTDSPPVWRTELSTRDPDVAREAIAGVCGEHRPRFRGNRRDFRFAMRVVRAGPLAVHRAAHTMDAWTESGPHSNFMAVHLVRGRFRFVDRERELLVPAGGVGRYPLRRSVLHWVDVVGTVIQVPLEQVARTADRQVEAPPHGFRFLGLAPVSPAMSDAWAHLSTFLHRLSVLPDAGLDQPLMRASLTDLIASTALAVFPNTTMTASYVPEPRRVAPSVVRRAQAYLEEHAAEPITVAQVAAACGVGPRGLQAAFQRHLGHSPLAYLRQVRLARAHRDLVAVDPARGATVAGIARRWGWSSPGRFAVAYREAYGEHPSETLRK</sequence>
<reference evidence="5 6" key="2">
    <citation type="journal article" date="2021" name="Mar. Drugs">
        <title>A New Micromonospora Strain with Antibiotic Activity Isolated from the Microbiome of a Mid-Atlantic Deep-Sea Sponge.</title>
        <authorList>
            <person name="Back C.R."/>
            <person name="Stennett H.L."/>
            <person name="Williams S.E."/>
            <person name="Wang L."/>
            <person name="Ojeda Gomez J."/>
            <person name="Abdulle O.M."/>
            <person name="Duffy T."/>
            <person name="Neal C."/>
            <person name="Mantell J."/>
            <person name="Jepson M.A."/>
            <person name="Hendry K.R."/>
            <person name="Powell D."/>
            <person name="Stach J.E.M."/>
            <person name="Essex-Lopresti A.E."/>
            <person name="Willis C.L."/>
            <person name="Curnow P."/>
            <person name="Race P.R."/>
        </authorList>
    </citation>
    <scope>NUCLEOTIDE SEQUENCE [LARGE SCALE GENOMIC DNA]</scope>
    <source>
        <strain evidence="5 6">28ISP2-46</strain>
    </source>
</reference>
<keyword evidence="1" id="KW-0805">Transcription regulation</keyword>
<dbReference type="Pfam" id="PF12833">
    <property type="entry name" value="HTH_18"/>
    <property type="match status" value="1"/>
</dbReference>
<dbReference type="InterPro" id="IPR050204">
    <property type="entry name" value="AraC_XylS_family_regulators"/>
</dbReference>
<dbReference type="PROSITE" id="PS01124">
    <property type="entry name" value="HTH_ARAC_FAMILY_2"/>
    <property type="match status" value="1"/>
</dbReference>
<dbReference type="PANTHER" id="PTHR46796">
    <property type="entry name" value="HTH-TYPE TRANSCRIPTIONAL ACTIVATOR RHAS-RELATED"/>
    <property type="match status" value="1"/>
</dbReference>
<dbReference type="Proteomes" id="UP000510844">
    <property type="component" value="Chromosome"/>
</dbReference>
<dbReference type="KEGG" id="mfeu:H1D33_24040"/>
<evidence type="ECO:0000256" key="2">
    <source>
        <dbReference type="ARBA" id="ARBA00023125"/>
    </source>
</evidence>
<keyword evidence="6" id="KW-1185">Reference proteome</keyword>
<name>A0A7L6B381_9ACTN</name>
<dbReference type="Pfam" id="PF14525">
    <property type="entry name" value="AraC_binding_2"/>
    <property type="match status" value="1"/>
</dbReference>
<evidence type="ECO:0000256" key="1">
    <source>
        <dbReference type="ARBA" id="ARBA00023015"/>
    </source>
</evidence>
<protein>
    <submittedName>
        <fullName evidence="5">AraC family transcriptional regulator</fullName>
    </submittedName>
</protein>
<evidence type="ECO:0000313" key="6">
    <source>
        <dbReference type="Proteomes" id="UP000510844"/>
    </source>
</evidence>
<evidence type="ECO:0000313" key="5">
    <source>
        <dbReference type="EMBL" id="QLQ36356.1"/>
    </source>
</evidence>
<dbReference type="GO" id="GO:0043565">
    <property type="term" value="F:sequence-specific DNA binding"/>
    <property type="evidence" value="ECO:0007669"/>
    <property type="project" value="InterPro"/>
</dbReference>
<reference evidence="6" key="1">
    <citation type="submission" date="2020-07" db="EMBL/GenBank/DDBJ databases">
        <title>A new Micromonospora strain with potent antibiotic activity isolated from the microbiome of a mid-Atlantic deep-sea sponge.</title>
        <authorList>
            <person name="Back C.R."/>
            <person name="Stennett H.L."/>
            <person name="Williams S.E."/>
            <person name="Wang L."/>
            <person name="Ojeda Gomez J."/>
            <person name="Abdulle O.M."/>
            <person name="Duffy T."/>
            <person name="Hendry K.R."/>
            <person name="Powell D."/>
            <person name="Stach J.E."/>
            <person name="Essex-Lopresti A.E."/>
            <person name="Willis C.L."/>
            <person name="Curnow P."/>
            <person name="Race P.R."/>
        </authorList>
    </citation>
    <scope>NUCLEOTIDE SEQUENCE [LARGE SCALE GENOMIC DNA]</scope>
    <source>
        <strain evidence="6">28ISP2-46</strain>
    </source>
</reference>
<dbReference type="InterPro" id="IPR035418">
    <property type="entry name" value="AraC-bd_2"/>
</dbReference>
<dbReference type="EMBL" id="CP059322">
    <property type="protein sequence ID" value="QLQ36356.1"/>
    <property type="molecule type" value="Genomic_DNA"/>
</dbReference>
<dbReference type="AlphaFoldDB" id="A0A7L6B381"/>
<gene>
    <name evidence="5" type="ORF">H1D33_24040</name>
</gene>
<dbReference type="InterPro" id="IPR018060">
    <property type="entry name" value="HTH_AraC"/>
</dbReference>
<evidence type="ECO:0000259" key="4">
    <source>
        <dbReference type="PROSITE" id="PS01124"/>
    </source>
</evidence>
<dbReference type="GO" id="GO:0003700">
    <property type="term" value="F:DNA-binding transcription factor activity"/>
    <property type="evidence" value="ECO:0007669"/>
    <property type="project" value="InterPro"/>
</dbReference>
<proteinExistence type="predicted"/>
<dbReference type="InterPro" id="IPR009057">
    <property type="entry name" value="Homeodomain-like_sf"/>
</dbReference>
<keyword evidence="2" id="KW-0238">DNA-binding</keyword>
<accession>A0A7L6B381</accession>
<evidence type="ECO:0000256" key="3">
    <source>
        <dbReference type="ARBA" id="ARBA00023163"/>
    </source>
</evidence>
<dbReference type="PANTHER" id="PTHR46796:SF12">
    <property type="entry name" value="HTH-TYPE DNA-BINDING TRANSCRIPTIONAL ACTIVATOR EUTR"/>
    <property type="match status" value="1"/>
</dbReference>